<evidence type="ECO:0000259" key="2">
    <source>
        <dbReference type="SMART" id="SM00717"/>
    </source>
</evidence>
<feature type="non-terminal residue" evidence="3">
    <location>
        <position position="1"/>
    </location>
</feature>
<feature type="compositionally biased region" description="Low complexity" evidence="1">
    <location>
        <begin position="732"/>
        <end position="741"/>
    </location>
</feature>
<evidence type="ECO:0000313" key="4">
    <source>
        <dbReference type="Proteomes" id="UP000094801"/>
    </source>
</evidence>
<sequence length="771" mass="88453">MSSINKSSTRFTPKLQQRNRNNILKPSTTQKHVQIVTPQVTNEDTTTNDNASDDDDPLSSKPIDQSSISTPNKQFNDFTKPNDVTVQRRESSVSLRRASITLKKPSISISLRKPSFSDTASTTNTNTTTTTTNTTVGPTQRRLSSLSQPGIVNTLPPNDVVRSRQSSFSIPTSRRNSSVSIMNDDESDNGSVSSTSAVKIGIPTIGPLKRKRRRTSSIVNKRTNLAKDDSSNVGETVVEEEHEVSTISIPTRIETPMIPLSIEQPKEQPTEQLKEQSTEQPTPTVKPSVQPTVQPTDYESVKKLEFDQDLKPTSDSRIDSILKDLEDDDSIDKDELNNAKTIYYTSLKIPNQETKLLHPLNQYFRLDGKYNLKFYKRQRKPTLINFKNAQDLINNAIDNYNSSSKDKSPIIHVTFIKFVINPINNRLMKLTIEEFNHVDNLVNEKGLISDIKLLNTVKSNEDPELLKNFIIDENKISMENLCKPLIQVGKISEETFHKSIEGDLKRKLKSKERSLKRKEARILRLPIDKIEKNKDDEFERERIRNINNLMNQPLNETTAKNTMQLQTDEQGNIVVNQESTVFDRHNNDLQKNDSRIRETENIFENPITSSSYSKRKFTEKWTNDETVEFYKALSDWGTDFTLISNLFPYRTRKEIKNKFLIEEKNNLHLVEMCLLKKQPIDIIEYSLKTGLTFKSLDEYNSEIKNLKIKHDKEIKEMKLLKEKARLEDLQKNNNDNNGNNGYKLSNSRSKRQNLIEFRKNEEVVGVVGNNK</sequence>
<feature type="compositionally biased region" description="Polar residues" evidence="1">
    <location>
        <begin position="62"/>
        <end position="80"/>
    </location>
</feature>
<keyword evidence="4" id="KW-1185">Reference proteome</keyword>
<reference evidence="4" key="1">
    <citation type="submission" date="2016-04" db="EMBL/GenBank/DDBJ databases">
        <title>Comparative genomics of biotechnologically important yeasts.</title>
        <authorList>
            <consortium name="DOE Joint Genome Institute"/>
            <person name="Riley R."/>
            <person name="Haridas S."/>
            <person name="Wolfe K.H."/>
            <person name="Lopes M.R."/>
            <person name="Hittinger C.T."/>
            <person name="Goker M."/>
            <person name="Salamov A."/>
            <person name="Wisecaver J."/>
            <person name="Long T.M."/>
            <person name="Aerts A.L."/>
            <person name="Barry K."/>
            <person name="Choi C."/>
            <person name="Clum A."/>
            <person name="Coughlan A.Y."/>
            <person name="Deshpande S."/>
            <person name="Douglass A.P."/>
            <person name="Hanson S.J."/>
            <person name="Klenk H.-P."/>
            <person name="Labutti K."/>
            <person name="Lapidus A."/>
            <person name="Lindquist E."/>
            <person name="Lipzen A."/>
            <person name="Meier-Kolthoff J.P."/>
            <person name="Ohm R.A."/>
            <person name="Otillar R.P."/>
            <person name="Pangilinan J."/>
            <person name="Peng Y."/>
            <person name="Rokas A."/>
            <person name="Rosa C.A."/>
            <person name="Scheuner C."/>
            <person name="Sibirny A.A."/>
            <person name="Slot J.C."/>
            <person name="Stielow J.B."/>
            <person name="Sun H."/>
            <person name="Kurtzman C.P."/>
            <person name="Blackwell M."/>
            <person name="Grigoriev I.V."/>
            <person name="Jeffries T.W."/>
        </authorList>
    </citation>
    <scope>NUCLEOTIDE SEQUENCE [LARGE SCALE GENOMIC DNA]</scope>
    <source>
        <strain evidence="4">NRRL YB-2248</strain>
    </source>
</reference>
<dbReference type="InterPro" id="IPR009057">
    <property type="entry name" value="Homeodomain-like_sf"/>
</dbReference>
<gene>
    <name evidence="3" type="ORF">CANARDRAFT_16516</name>
</gene>
<dbReference type="PANTHER" id="PTHR22929:SF0">
    <property type="entry name" value="TRANSCRIPTION FACTOR TFIIIB COMPONENT B'' HOMOLOG"/>
    <property type="match status" value="1"/>
</dbReference>
<dbReference type="InterPro" id="IPR039467">
    <property type="entry name" value="TFIIIB_B''_Myb"/>
</dbReference>
<feature type="compositionally biased region" description="Low complexity" evidence="1">
    <location>
        <begin position="41"/>
        <end position="50"/>
    </location>
</feature>
<feature type="compositionally biased region" description="Polar residues" evidence="1">
    <location>
        <begin position="163"/>
        <end position="181"/>
    </location>
</feature>
<dbReference type="STRING" id="983967.A0A1E4T5I7"/>
<dbReference type="PANTHER" id="PTHR22929">
    <property type="entry name" value="RNA POLYMERASE III TRANSCRIPTION INITIATION FACTOR B"/>
    <property type="match status" value="1"/>
</dbReference>
<dbReference type="Proteomes" id="UP000094801">
    <property type="component" value="Unassembled WGS sequence"/>
</dbReference>
<dbReference type="EMBL" id="KV453849">
    <property type="protein sequence ID" value="ODV87027.1"/>
    <property type="molecule type" value="Genomic_DNA"/>
</dbReference>
<accession>A0A1E4T5I7</accession>
<feature type="compositionally biased region" description="Low complexity" evidence="1">
    <location>
        <begin position="122"/>
        <end position="135"/>
    </location>
</feature>
<dbReference type="Gene3D" id="1.20.58.1880">
    <property type="match status" value="1"/>
</dbReference>
<dbReference type="OrthoDB" id="272624at2759"/>
<dbReference type="SUPFAM" id="SSF46689">
    <property type="entry name" value="Homeodomain-like"/>
    <property type="match status" value="1"/>
</dbReference>
<feature type="compositionally biased region" description="Polar residues" evidence="1">
    <location>
        <begin position="136"/>
        <end position="151"/>
    </location>
</feature>
<feature type="region of interest" description="Disordered" evidence="1">
    <location>
        <begin position="208"/>
        <end position="246"/>
    </location>
</feature>
<feature type="compositionally biased region" description="Basic and acidic residues" evidence="1">
    <location>
        <begin position="266"/>
        <end position="277"/>
    </location>
</feature>
<feature type="region of interest" description="Disordered" evidence="1">
    <location>
        <begin position="1"/>
        <end position="80"/>
    </location>
</feature>
<evidence type="ECO:0000256" key="1">
    <source>
        <dbReference type="SAM" id="MobiDB-lite"/>
    </source>
</evidence>
<dbReference type="InterPro" id="IPR001005">
    <property type="entry name" value="SANT/Myb"/>
</dbReference>
<organism evidence="3 4">
    <name type="scientific">[Candida] arabinofermentans NRRL YB-2248</name>
    <dbReference type="NCBI Taxonomy" id="983967"/>
    <lineage>
        <taxon>Eukaryota</taxon>
        <taxon>Fungi</taxon>
        <taxon>Dikarya</taxon>
        <taxon>Ascomycota</taxon>
        <taxon>Saccharomycotina</taxon>
        <taxon>Pichiomycetes</taxon>
        <taxon>Pichiales</taxon>
        <taxon>Pichiaceae</taxon>
        <taxon>Ogataea</taxon>
        <taxon>Ogataea/Candida clade</taxon>
    </lineage>
</organism>
<proteinExistence type="predicted"/>
<dbReference type="AlphaFoldDB" id="A0A1E4T5I7"/>
<feature type="region of interest" description="Disordered" evidence="1">
    <location>
        <begin position="728"/>
        <end position="747"/>
    </location>
</feature>
<dbReference type="GO" id="GO:0001156">
    <property type="term" value="F:TFIIIC-class transcription factor complex binding"/>
    <property type="evidence" value="ECO:0007669"/>
    <property type="project" value="TreeGrafter"/>
</dbReference>
<evidence type="ECO:0000313" key="3">
    <source>
        <dbReference type="EMBL" id="ODV87027.1"/>
    </source>
</evidence>
<feature type="region of interest" description="Disordered" evidence="1">
    <location>
        <begin position="266"/>
        <end position="294"/>
    </location>
</feature>
<dbReference type="CDD" id="cd00167">
    <property type="entry name" value="SANT"/>
    <property type="match status" value="1"/>
</dbReference>
<dbReference type="Pfam" id="PF15963">
    <property type="entry name" value="Myb_DNA-bind_7"/>
    <property type="match status" value="1"/>
</dbReference>
<feature type="compositionally biased region" description="Polar residues" evidence="1">
    <location>
        <begin position="278"/>
        <end position="294"/>
    </location>
</feature>
<dbReference type="SMART" id="SM00717">
    <property type="entry name" value="SANT"/>
    <property type="match status" value="1"/>
</dbReference>
<feature type="domain" description="Myb-like" evidence="2">
    <location>
        <begin position="617"/>
        <end position="665"/>
    </location>
</feature>
<protein>
    <recommendedName>
        <fullName evidence="2">Myb-like domain-containing protein</fullName>
    </recommendedName>
</protein>
<feature type="compositionally biased region" description="Polar residues" evidence="1">
    <location>
        <begin position="1"/>
        <end position="40"/>
    </location>
</feature>
<dbReference type="GO" id="GO:0070898">
    <property type="term" value="P:RNA polymerase III preinitiation complex assembly"/>
    <property type="evidence" value="ECO:0007669"/>
    <property type="project" value="TreeGrafter"/>
</dbReference>
<dbReference type="GO" id="GO:0000126">
    <property type="term" value="C:transcription factor TFIIIB complex"/>
    <property type="evidence" value="ECO:0007669"/>
    <property type="project" value="TreeGrafter"/>
</dbReference>
<feature type="region of interest" description="Disordered" evidence="1">
    <location>
        <begin position="116"/>
        <end position="194"/>
    </location>
</feature>
<name>A0A1E4T5I7_9ASCO</name>